<dbReference type="InterPro" id="IPR013750">
    <property type="entry name" value="GHMP_kinase_C_dom"/>
</dbReference>
<keyword evidence="8 19" id="KW-0547">Nucleotide-binding</keyword>
<keyword evidence="10 19" id="KW-0067">ATP-binding</keyword>
<evidence type="ECO:0000256" key="13">
    <source>
        <dbReference type="ARBA" id="ARBA00023011"/>
    </source>
</evidence>
<evidence type="ECO:0000256" key="15">
    <source>
        <dbReference type="ARBA" id="ARBA00023166"/>
    </source>
</evidence>
<dbReference type="GO" id="GO:0005524">
    <property type="term" value="F:ATP binding"/>
    <property type="evidence" value="ECO:0007669"/>
    <property type="project" value="UniProtKB-KW"/>
</dbReference>
<gene>
    <name evidence="22" type="ORF">WICPIJ_006120</name>
</gene>
<dbReference type="SUPFAM" id="SSF54211">
    <property type="entry name" value="Ribosomal protein S5 domain 2-like"/>
    <property type="match status" value="1"/>
</dbReference>
<name>A0A9P8Q4A8_WICPI</name>
<evidence type="ECO:0000256" key="17">
    <source>
        <dbReference type="ARBA" id="ARBA00029310"/>
    </source>
</evidence>
<comment type="pathway">
    <text evidence="18 19">Isoprenoid biosynthesis; isopentenyl diphosphate biosynthesis via mevalonate pathway; isopentenyl diphosphate from (R)-mevalonate: step 1/3.</text>
</comment>
<comment type="caution">
    <text evidence="22">The sequence shown here is derived from an EMBL/GenBank/DDBJ whole genome shotgun (WGS) entry which is preliminary data.</text>
</comment>
<keyword evidence="4 19" id="KW-0963">Cytoplasm</keyword>
<protein>
    <recommendedName>
        <fullName evidence="3 19">Mevalonate kinase</fullName>
        <shortName evidence="19">MK</shortName>
        <ecNumber evidence="3 19">2.7.1.36</ecNumber>
    </recommendedName>
</protein>
<evidence type="ECO:0000256" key="5">
    <source>
        <dbReference type="ARBA" id="ARBA00022516"/>
    </source>
</evidence>
<comment type="subcellular location">
    <subcellularLocation>
        <location evidence="1 19">Cytoplasm</location>
    </subcellularLocation>
</comment>
<dbReference type="EMBL" id="JAEUBG010003359">
    <property type="protein sequence ID" value="KAH3682905.1"/>
    <property type="molecule type" value="Genomic_DNA"/>
</dbReference>
<keyword evidence="6 19" id="KW-0808">Transferase</keyword>
<keyword evidence="13 19" id="KW-0756">Sterol biosynthesis</keyword>
<evidence type="ECO:0000256" key="19">
    <source>
        <dbReference type="RuleBase" id="RU363087"/>
    </source>
</evidence>
<keyword evidence="23" id="KW-1185">Reference proteome</keyword>
<dbReference type="PANTHER" id="PTHR43290">
    <property type="entry name" value="MEVALONATE KINASE"/>
    <property type="match status" value="1"/>
</dbReference>
<comment type="similarity">
    <text evidence="2 19">Belongs to the GHMP kinase family. Mevalonate kinase subfamily.</text>
</comment>
<reference evidence="22" key="1">
    <citation type="journal article" date="2021" name="Open Biol.">
        <title>Shared evolutionary footprints suggest mitochondrial oxidative damage underlies multiple complex I losses in fungi.</title>
        <authorList>
            <person name="Schikora-Tamarit M.A."/>
            <person name="Marcet-Houben M."/>
            <person name="Nosek J."/>
            <person name="Gabaldon T."/>
        </authorList>
    </citation>
    <scope>NUCLEOTIDE SEQUENCE</scope>
    <source>
        <strain evidence="22">CBS2887</strain>
    </source>
</reference>
<dbReference type="Pfam" id="PF08544">
    <property type="entry name" value="GHMP_kinases_C"/>
    <property type="match status" value="1"/>
</dbReference>
<evidence type="ECO:0000256" key="14">
    <source>
        <dbReference type="ARBA" id="ARBA00023098"/>
    </source>
</evidence>
<dbReference type="GO" id="GO:0006696">
    <property type="term" value="P:ergosterol biosynthetic process"/>
    <property type="evidence" value="ECO:0007669"/>
    <property type="project" value="TreeGrafter"/>
</dbReference>
<keyword evidence="9 19" id="KW-0418">Kinase</keyword>
<evidence type="ECO:0000256" key="9">
    <source>
        <dbReference type="ARBA" id="ARBA00022777"/>
    </source>
</evidence>
<sequence>MTTDSSFVVSSPGKVIIFGEHSAVYAIAAAVSLRTYLLVSPSSDAEDIVLEFPDINLTHTWKRSSLPWEAISKFINQDQPQTTEELIPEVVNELANTLSDMKQAIHFAAANSFLYLYVNLLKRDTPGMRFTVRSTLPIGAGLGSSASISVCLASAFSIVGGHVSAATLTKDDLSTEGEDSEFIDAWSFMGEKCIHGNPSGIDNAVATHGGAVMFQRTQSSIPSIRTNMRNFPSLKLLLTNTKQPRRTSDLVGNVSRLSTEYPKTTESILNAMDHLTREGYQLMIRPSLDEKDKARLRELFEINHGLLVALGVSHPVLEKVRILTDELNIGKTKLTGAGGGGCAITLVNDNVEESLIKSLIEKYSEYGFETYETSLGGKGAAYLALTQQDSVEFNSEKFLELTEREEIENAIGVSCKDGWRFW</sequence>
<organism evidence="22 23">
    <name type="scientific">Wickerhamomyces pijperi</name>
    <name type="common">Yeast</name>
    <name type="synonym">Pichia pijperi</name>
    <dbReference type="NCBI Taxonomy" id="599730"/>
    <lineage>
        <taxon>Eukaryota</taxon>
        <taxon>Fungi</taxon>
        <taxon>Dikarya</taxon>
        <taxon>Ascomycota</taxon>
        <taxon>Saccharomycotina</taxon>
        <taxon>Saccharomycetes</taxon>
        <taxon>Phaffomycetales</taxon>
        <taxon>Wickerhamomycetaceae</taxon>
        <taxon>Wickerhamomyces</taxon>
    </lineage>
</organism>
<keyword evidence="7" id="KW-0479">Metal-binding</keyword>
<evidence type="ECO:0000256" key="3">
    <source>
        <dbReference type="ARBA" id="ARBA00012103"/>
    </source>
</evidence>
<feature type="domain" description="GHMP kinase N-terminal" evidence="20">
    <location>
        <begin position="119"/>
        <end position="210"/>
    </location>
</feature>
<comment type="function">
    <text evidence="19">Mevalonate kinase; part of the second module of ergosterol biosynthesis pathway that includes the middle steps of the pathway. The second module is carried out in the vacuole and involves the formation of farnesyl diphosphate, which is also an important intermediate in the biosynthesis of ubiquinone, dolichol, heme and prenylated proteins.</text>
</comment>
<dbReference type="InterPro" id="IPR036554">
    <property type="entry name" value="GHMP_kinase_C_sf"/>
</dbReference>
<keyword evidence="16 19" id="KW-0753">Steroid metabolism</keyword>
<evidence type="ECO:0000256" key="10">
    <source>
        <dbReference type="ARBA" id="ARBA00022840"/>
    </source>
</evidence>
<dbReference type="FunFam" id="3.30.70.890:FF:000003">
    <property type="entry name" value="Mevalonate kinase"/>
    <property type="match status" value="1"/>
</dbReference>
<keyword evidence="12 19" id="KW-0752">Steroid biosynthesis</keyword>
<evidence type="ECO:0000256" key="6">
    <source>
        <dbReference type="ARBA" id="ARBA00022679"/>
    </source>
</evidence>
<dbReference type="PROSITE" id="PS00627">
    <property type="entry name" value="GHMP_KINASES_ATP"/>
    <property type="match status" value="1"/>
</dbReference>
<dbReference type="PRINTS" id="PR00959">
    <property type="entry name" value="MEVGALKINASE"/>
</dbReference>
<keyword evidence="14 19" id="KW-0443">Lipid metabolism</keyword>
<dbReference type="GO" id="GO:0019287">
    <property type="term" value="P:isopentenyl diphosphate biosynthetic process, mevalonate pathway"/>
    <property type="evidence" value="ECO:0007669"/>
    <property type="project" value="TreeGrafter"/>
</dbReference>
<evidence type="ECO:0000256" key="12">
    <source>
        <dbReference type="ARBA" id="ARBA00022955"/>
    </source>
</evidence>
<dbReference type="Proteomes" id="UP000774326">
    <property type="component" value="Unassembled WGS sequence"/>
</dbReference>
<evidence type="ECO:0000259" key="20">
    <source>
        <dbReference type="Pfam" id="PF00288"/>
    </source>
</evidence>
<keyword evidence="11" id="KW-0460">Magnesium</keyword>
<proteinExistence type="inferred from homology"/>
<accession>A0A9P8Q4A8</accession>
<dbReference type="SUPFAM" id="SSF55060">
    <property type="entry name" value="GHMP Kinase, C-terminal domain"/>
    <property type="match status" value="1"/>
</dbReference>
<dbReference type="PANTHER" id="PTHR43290:SF2">
    <property type="entry name" value="MEVALONATE KINASE"/>
    <property type="match status" value="1"/>
</dbReference>
<dbReference type="InterPro" id="IPR006204">
    <property type="entry name" value="GHMP_kinase_N_dom"/>
</dbReference>
<evidence type="ECO:0000313" key="23">
    <source>
        <dbReference type="Proteomes" id="UP000774326"/>
    </source>
</evidence>
<dbReference type="InterPro" id="IPR006203">
    <property type="entry name" value="GHMP_knse_ATP-bd_CS"/>
</dbReference>
<reference evidence="22" key="2">
    <citation type="submission" date="2021-01" db="EMBL/GenBank/DDBJ databases">
        <authorList>
            <person name="Schikora-Tamarit M.A."/>
        </authorList>
    </citation>
    <scope>NUCLEOTIDE SEQUENCE</scope>
    <source>
        <strain evidence="22">CBS2887</strain>
    </source>
</reference>
<evidence type="ECO:0000256" key="7">
    <source>
        <dbReference type="ARBA" id="ARBA00022723"/>
    </source>
</evidence>
<keyword evidence="5 19" id="KW-0444">Lipid biosynthesis</keyword>
<evidence type="ECO:0000256" key="4">
    <source>
        <dbReference type="ARBA" id="ARBA00022490"/>
    </source>
</evidence>
<evidence type="ECO:0000256" key="1">
    <source>
        <dbReference type="ARBA" id="ARBA00004496"/>
    </source>
</evidence>
<dbReference type="Gene3D" id="3.30.230.10">
    <property type="match status" value="1"/>
</dbReference>
<evidence type="ECO:0000256" key="16">
    <source>
        <dbReference type="ARBA" id="ARBA00023221"/>
    </source>
</evidence>
<evidence type="ECO:0000256" key="2">
    <source>
        <dbReference type="ARBA" id="ARBA00006495"/>
    </source>
</evidence>
<dbReference type="AlphaFoldDB" id="A0A9P8Q4A8"/>
<dbReference type="Gene3D" id="3.30.70.890">
    <property type="entry name" value="GHMP kinase, C-terminal domain"/>
    <property type="match status" value="1"/>
</dbReference>
<dbReference type="GO" id="GO:0004496">
    <property type="term" value="F:mevalonate kinase activity"/>
    <property type="evidence" value="ECO:0007669"/>
    <property type="project" value="UniProtKB-EC"/>
</dbReference>
<dbReference type="EC" id="2.7.1.36" evidence="3 19"/>
<evidence type="ECO:0000313" key="22">
    <source>
        <dbReference type="EMBL" id="KAH3682905.1"/>
    </source>
</evidence>
<dbReference type="OrthoDB" id="1652964at2759"/>
<dbReference type="InterPro" id="IPR014721">
    <property type="entry name" value="Ribsml_uS5_D2-typ_fold_subgr"/>
</dbReference>
<dbReference type="InterPro" id="IPR006205">
    <property type="entry name" value="Mev_gal_kin"/>
</dbReference>
<keyword evidence="15 19" id="KW-1207">Sterol metabolism</keyword>
<dbReference type="GO" id="GO:0005829">
    <property type="term" value="C:cytosol"/>
    <property type="evidence" value="ECO:0007669"/>
    <property type="project" value="TreeGrafter"/>
</dbReference>
<dbReference type="GO" id="GO:0046872">
    <property type="term" value="F:metal ion binding"/>
    <property type="evidence" value="ECO:0007669"/>
    <property type="project" value="UniProtKB-KW"/>
</dbReference>
<comment type="catalytic activity">
    <reaction evidence="17">
        <text>(R)-mevalonate + ATP = (R)-5-phosphomevalonate + ADP + H(+)</text>
        <dbReference type="Rhea" id="RHEA:17065"/>
        <dbReference type="ChEBI" id="CHEBI:15378"/>
        <dbReference type="ChEBI" id="CHEBI:30616"/>
        <dbReference type="ChEBI" id="CHEBI:36464"/>
        <dbReference type="ChEBI" id="CHEBI:58146"/>
        <dbReference type="ChEBI" id="CHEBI:456216"/>
        <dbReference type="EC" id="2.7.1.36"/>
    </reaction>
    <physiologicalReaction direction="left-to-right" evidence="17">
        <dbReference type="Rhea" id="RHEA:17066"/>
    </physiologicalReaction>
</comment>
<dbReference type="InterPro" id="IPR020568">
    <property type="entry name" value="Ribosomal_Su5_D2-typ_SF"/>
</dbReference>
<dbReference type="Pfam" id="PF00288">
    <property type="entry name" value="GHMP_kinases_N"/>
    <property type="match status" value="1"/>
</dbReference>
<evidence type="ECO:0000256" key="18">
    <source>
        <dbReference type="ARBA" id="ARBA00029438"/>
    </source>
</evidence>
<evidence type="ECO:0000256" key="11">
    <source>
        <dbReference type="ARBA" id="ARBA00022842"/>
    </source>
</evidence>
<dbReference type="NCBIfam" id="TIGR00549">
    <property type="entry name" value="mevalon_kin"/>
    <property type="match status" value="1"/>
</dbReference>
<feature type="domain" description="GHMP kinase C-terminal" evidence="21">
    <location>
        <begin position="285"/>
        <end position="363"/>
    </location>
</feature>
<evidence type="ECO:0000256" key="8">
    <source>
        <dbReference type="ARBA" id="ARBA00022741"/>
    </source>
</evidence>
<evidence type="ECO:0000259" key="21">
    <source>
        <dbReference type="Pfam" id="PF08544"/>
    </source>
</evidence>